<dbReference type="NCBIfam" id="NF001753">
    <property type="entry name" value="PRK00481.1-3"/>
    <property type="match status" value="1"/>
</dbReference>
<dbReference type="InterPro" id="IPR029035">
    <property type="entry name" value="DHS-like_NAD/FAD-binding_dom"/>
</dbReference>
<evidence type="ECO:0000313" key="6">
    <source>
        <dbReference type="EMBL" id="WGH94198.1"/>
    </source>
</evidence>
<feature type="binding site" evidence="4">
    <location>
        <position position="160"/>
    </location>
    <ligand>
        <name>Zn(2+)</name>
        <dbReference type="ChEBI" id="CHEBI:29105"/>
    </ligand>
</feature>
<organism evidence="6 7">
    <name type="scientific">Auritidibacter ignavus</name>
    <dbReference type="NCBI Taxonomy" id="678932"/>
    <lineage>
        <taxon>Bacteria</taxon>
        <taxon>Bacillati</taxon>
        <taxon>Actinomycetota</taxon>
        <taxon>Actinomycetes</taxon>
        <taxon>Micrococcales</taxon>
        <taxon>Micrococcaceae</taxon>
        <taxon>Auritidibacter</taxon>
    </lineage>
</organism>
<dbReference type="InterPro" id="IPR026591">
    <property type="entry name" value="Sirtuin_cat_small_dom_sf"/>
</dbReference>
<evidence type="ECO:0000313" key="7">
    <source>
        <dbReference type="Proteomes" id="UP001224674"/>
    </source>
</evidence>
<dbReference type="RefSeq" id="WP_233242822.1">
    <property type="nucleotide sequence ID" value="NZ_CP122561.1"/>
</dbReference>
<evidence type="ECO:0000259" key="5">
    <source>
        <dbReference type="PROSITE" id="PS50305"/>
    </source>
</evidence>
<keyword evidence="3" id="KW-0520">NAD</keyword>
<dbReference type="GO" id="GO:0017136">
    <property type="term" value="F:histone deacetylase activity, NAD-dependent"/>
    <property type="evidence" value="ECO:0007669"/>
    <property type="project" value="TreeGrafter"/>
</dbReference>
<feature type="domain" description="Deacetylase sirtuin-type" evidence="5">
    <location>
        <begin position="1"/>
        <end position="254"/>
    </location>
</feature>
<evidence type="ECO:0000256" key="1">
    <source>
        <dbReference type="ARBA" id="ARBA00012928"/>
    </source>
</evidence>
<keyword evidence="4" id="KW-0862">Zinc</keyword>
<dbReference type="EMBL" id="CP122566">
    <property type="protein sequence ID" value="WGH94198.1"/>
    <property type="molecule type" value="Genomic_DNA"/>
</dbReference>
<keyword evidence="6" id="KW-0012">Acyltransferase</keyword>
<feature type="binding site" evidence="4">
    <location>
        <position position="163"/>
    </location>
    <ligand>
        <name>Zn(2+)</name>
        <dbReference type="ChEBI" id="CHEBI:29105"/>
    </ligand>
</feature>
<dbReference type="InterPro" id="IPR050134">
    <property type="entry name" value="NAD-dep_sirtuin_deacylases"/>
</dbReference>
<dbReference type="InterPro" id="IPR003000">
    <property type="entry name" value="Sirtuin"/>
</dbReference>
<keyword evidence="4" id="KW-0479">Metal-binding</keyword>
<sequence>MEKTREVLADAEHIVVFSGAGISKESGLSTYREPLEGLWEKWDPQELATVEAMYYNPELVWTWMMHQAVTMRQATPNPAHEAVAEMQRRLHDVRVITQNVDDLHERGGATVLSHLHGQIATFRCHDCQRPSPFSLEQILAQQQITQAPTDPERLAQPLECEICTGYLRPDIVMFGEVLPQQDFTDALTAMQQADAVISVGTSSVVQPAASLPLAASRATLIEINPAPTELSEMADIILRAPAAEVMPQLVPARN</sequence>
<dbReference type="PROSITE" id="PS50305">
    <property type="entry name" value="SIRTUIN"/>
    <property type="match status" value="1"/>
</dbReference>
<dbReference type="PANTHER" id="PTHR11085:SF10">
    <property type="entry name" value="NAD-DEPENDENT PROTEIN DEACYLASE SIRTUIN-5, MITOCHONDRIAL-RELATED"/>
    <property type="match status" value="1"/>
</dbReference>
<dbReference type="Pfam" id="PF02146">
    <property type="entry name" value="SIR2"/>
    <property type="match status" value="1"/>
</dbReference>
<dbReference type="Proteomes" id="UP001224674">
    <property type="component" value="Chromosome"/>
</dbReference>
<name>A0AAJ6DFB3_9MICC</name>
<proteinExistence type="predicted"/>
<feature type="binding site" evidence="4">
    <location>
        <position position="124"/>
    </location>
    <ligand>
        <name>Zn(2+)</name>
        <dbReference type="ChEBI" id="CHEBI:29105"/>
    </ligand>
</feature>
<evidence type="ECO:0000256" key="3">
    <source>
        <dbReference type="ARBA" id="ARBA00023027"/>
    </source>
</evidence>
<reference evidence="6 7" key="1">
    <citation type="submission" date="2023-03" db="EMBL/GenBank/DDBJ databases">
        <title>Complete genome sequences of several Auritidibacter ignavus strains isolated from ear infections.</title>
        <authorList>
            <person name="Baehr T."/>
            <person name="Baumhoegger A.M."/>
        </authorList>
    </citation>
    <scope>NUCLEOTIDE SEQUENCE [LARGE SCALE GENOMIC DNA]</scope>
    <source>
        <strain evidence="6 7">BABAE-6</strain>
    </source>
</reference>
<dbReference type="PANTHER" id="PTHR11085">
    <property type="entry name" value="NAD-DEPENDENT PROTEIN DEACYLASE SIRTUIN-5, MITOCHONDRIAL-RELATED"/>
    <property type="match status" value="1"/>
</dbReference>
<dbReference type="GO" id="GO:0070403">
    <property type="term" value="F:NAD+ binding"/>
    <property type="evidence" value="ECO:0007669"/>
    <property type="project" value="InterPro"/>
</dbReference>
<protein>
    <recommendedName>
        <fullName evidence="1">protein acetyllysine N-acetyltransferase</fullName>
        <ecNumber evidence="1">2.3.1.286</ecNumber>
    </recommendedName>
</protein>
<evidence type="ECO:0000256" key="2">
    <source>
        <dbReference type="ARBA" id="ARBA00022679"/>
    </source>
</evidence>
<feature type="active site" description="Proton acceptor" evidence="4">
    <location>
        <position position="116"/>
    </location>
</feature>
<feature type="binding site" evidence="4">
    <location>
        <position position="127"/>
    </location>
    <ligand>
        <name>Zn(2+)</name>
        <dbReference type="ChEBI" id="CHEBI:29105"/>
    </ligand>
</feature>
<dbReference type="InterPro" id="IPR026590">
    <property type="entry name" value="Ssirtuin_cat_dom"/>
</dbReference>
<dbReference type="SUPFAM" id="SSF52467">
    <property type="entry name" value="DHS-like NAD/FAD-binding domain"/>
    <property type="match status" value="1"/>
</dbReference>
<dbReference type="AlphaFoldDB" id="A0AAJ6DFB3"/>
<accession>A0AAJ6DFB3</accession>
<gene>
    <name evidence="6" type="ORF">QDX21_05245</name>
</gene>
<evidence type="ECO:0000256" key="4">
    <source>
        <dbReference type="PROSITE-ProRule" id="PRU00236"/>
    </source>
</evidence>
<dbReference type="GO" id="GO:0046872">
    <property type="term" value="F:metal ion binding"/>
    <property type="evidence" value="ECO:0007669"/>
    <property type="project" value="UniProtKB-KW"/>
</dbReference>
<dbReference type="Gene3D" id="3.30.1600.10">
    <property type="entry name" value="SIR2/SIRT2 'Small Domain"/>
    <property type="match status" value="1"/>
</dbReference>
<keyword evidence="7" id="KW-1185">Reference proteome</keyword>
<dbReference type="Gene3D" id="3.40.50.1220">
    <property type="entry name" value="TPP-binding domain"/>
    <property type="match status" value="1"/>
</dbReference>
<keyword evidence="2 6" id="KW-0808">Transferase</keyword>
<dbReference type="EC" id="2.3.1.286" evidence="1"/>